<keyword evidence="4" id="KW-0413">Isomerase</keyword>
<evidence type="ECO:0000256" key="2">
    <source>
        <dbReference type="ARBA" id="ARBA00022898"/>
    </source>
</evidence>
<dbReference type="AlphaFoldDB" id="A0A2R8CFG3"/>
<dbReference type="RefSeq" id="WP_235824195.1">
    <property type="nucleotide sequence ID" value="NZ_ONZG01000017.1"/>
</dbReference>
<evidence type="ECO:0000256" key="1">
    <source>
        <dbReference type="ARBA" id="ARBA00001933"/>
    </source>
</evidence>
<dbReference type="GO" id="GO:0030170">
    <property type="term" value="F:pyridoxal phosphate binding"/>
    <property type="evidence" value="ECO:0007669"/>
    <property type="project" value="InterPro"/>
</dbReference>
<dbReference type="InterPro" id="IPR015422">
    <property type="entry name" value="PyrdxlP-dep_Trfase_small"/>
</dbReference>
<dbReference type="InterPro" id="IPR005814">
    <property type="entry name" value="Aminotrans_3"/>
</dbReference>
<dbReference type="InterPro" id="IPR015421">
    <property type="entry name" value="PyrdxlP-dep_Trfase_major"/>
</dbReference>
<dbReference type="PROSITE" id="PS00600">
    <property type="entry name" value="AA_TRANSFER_CLASS_3"/>
    <property type="match status" value="1"/>
</dbReference>
<dbReference type="PANTHER" id="PTHR43713">
    <property type="entry name" value="GLUTAMATE-1-SEMIALDEHYDE 2,1-AMINOMUTASE"/>
    <property type="match status" value="1"/>
</dbReference>
<name>A0A2R8CFG3_9RHOB</name>
<keyword evidence="5" id="KW-1185">Reference proteome</keyword>
<dbReference type="EC" id="5.4.3.8" evidence="4"/>
<evidence type="ECO:0000313" key="5">
    <source>
        <dbReference type="Proteomes" id="UP000244898"/>
    </source>
</evidence>
<dbReference type="PANTHER" id="PTHR43713:SF3">
    <property type="entry name" value="GLUTAMATE-1-SEMIALDEHYDE 2,1-AMINOMUTASE 1, CHLOROPLASTIC-RELATED"/>
    <property type="match status" value="1"/>
</dbReference>
<reference evidence="5" key="1">
    <citation type="submission" date="2018-03" db="EMBL/GenBank/DDBJ databases">
        <authorList>
            <person name="Rodrigo-Torres L."/>
            <person name="Arahal R. D."/>
            <person name="Lucena T."/>
        </authorList>
    </citation>
    <scope>NUCLEOTIDE SEQUENCE [LARGE SCALE GENOMIC DNA]</scope>
    <source>
        <strain evidence="5">CECT 7615</strain>
    </source>
</reference>
<organism evidence="4 5">
    <name type="scientific">Falsiruegeria mediterranea M17</name>
    <dbReference type="NCBI Taxonomy" id="1200281"/>
    <lineage>
        <taxon>Bacteria</taxon>
        <taxon>Pseudomonadati</taxon>
        <taxon>Pseudomonadota</taxon>
        <taxon>Alphaproteobacteria</taxon>
        <taxon>Rhodobacterales</taxon>
        <taxon>Roseobacteraceae</taxon>
        <taxon>Falsiruegeria</taxon>
    </lineage>
</organism>
<dbReference type="InterPro" id="IPR049704">
    <property type="entry name" value="Aminotrans_3_PPA_site"/>
</dbReference>
<dbReference type="Gene3D" id="3.90.1150.10">
    <property type="entry name" value="Aspartate Aminotransferase, domain 1"/>
    <property type="match status" value="1"/>
</dbReference>
<evidence type="ECO:0000313" key="4">
    <source>
        <dbReference type="EMBL" id="SPJ31165.1"/>
    </source>
</evidence>
<dbReference type="EMBL" id="ONZG01000017">
    <property type="protein sequence ID" value="SPJ31165.1"/>
    <property type="molecule type" value="Genomic_DNA"/>
</dbReference>
<proteinExistence type="inferred from homology"/>
<gene>
    <name evidence="4" type="primary">hemL_2</name>
    <name evidence="4" type="ORF">TRM7615_04706</name>
</gene>
<dbReference type="GO" id="GO:0008483">
    <property type="term" value="F:transaminase activity"/>
    <property type="evidence" value="ECO:0007669"/>
    <property type="project" value="InterPro"/>
</dbReference>
<dbReference type="Gene3D" id="3.40.640.10">
    <property type="entry name" value="Type I PLP-dependent aspartate aminotransferase-like (Major domain)"/>
    <property type="match status" value="1"/>
</dbReference>
<keyword evidence="2 3" id="KW-0663">Pyridoxal phosphate</keyword>
<sequence>MITNASLADRARRVMPGGVSHELRYRTPHPSYIARALGAEKWDVEGKRYIDFKLGAASQLLGNSCPQVIEAVAGQLTRTPYTGDCHALEIEWAEWIHRLMPSADLVRFTGSGTESTMLALRLGRAYSGRDKVLRIDGHFHGWHDMLLKGAKPGFEGAPSLGVPQAIADLTVIAPSSLNAVADLLADDQIGTIFVEASGANYGSVPLPDGFLQGIRDLATQTDKVLIFDEVITGFRWSPGGRQARDGVLPDLTTLAKIVTGGLPGGAICGKAEIMELLDPGKPRGGFAPPVSHKGTFNAAPLVAAGAIAAMELLSTGEVQAQADAMAARLRDGINRCFESRQISALAYGDSSTCHLYFGGRSIDGLSAAEIRTVPAPLVNGLRNGLLERGVDFMSFTSCVTSSAHTPELVDEAIEIFDETLADLVMNGVIAA</sequence>
<protein>
    <submittedName>
        <fullName evidence="4">Glutamate-1-semialdehyde 2,1-aminomutase</fullName>
        <ecNumber evidence="4">5.4.3.8</ecNumber>
    </submittedName>
</protein>
<dbReference type="Proteomes" id="UP000244898">
    <property type="component" value="Unassembled WGS sequence"/>
</dbReference>
<accession>A0A2R8CFG3</accession>
<dbReference type="SUPFAM" id="SSF53383">
    <property type="entry name" value="PLP-dependent transferases"/>
    <property type="match status" value="1"/>
</dbReference>
<evidence type="ECO:0000256" key="3">
    <source>
        <dbReference type="RuleBase" id="RU003560"/>
    </source>
</evidence>
<dbReference type="InterPro" id="IPR015424">
    <property type="entry name" value="PyrdxlP-dep_Trfase"/>
</dbReference>
<dbReference type="GO" id="GO:0042286">
    <property type="term" value="F:glutamate-1-semialdehyde 2,1-aminomutase activity"/>
    <property type="evidence" value="ECO:0007669"/>
    <property type="project" value="UniProtKB-EC"/>
</dbReference>
<dbReference type="Pfam" id="PF00202">
    <property type="entry name" value="Aminotran_3"/>
    <property type="match status" value="1"/>
</dbReference>
<comment type="similarity">
    <text evidence="3">Belongs to the class-III pyridoxal-phosphate-dependent aminotransferase family.</text>
</comment>
<comment type="cofactor">
    <cofactor evidence="1">
        <name>pyridoxal 5'-phosphate</name>
        <dbReference type="ChEBI" id="CHEBI:597326"/>
    </cofactor>
</comment>